<dbReference type="InterPro" id="IPR017581">
    <property type="entry name" value="AtpR-like"/>
</dbReference>
<accession>A0A431V8H4</accession>
<sequence>MPGTGFDRRAIMTTELIEMSPVFGLMISLLTGFGLGLAFFWGLWLTVRSLGEARHPGLRVAVSLLLRLALAVAGLLWLVRLAGLGGGLAGALGFTLARWVVARHARPRTPEREPGT</sequence>
<dbReference type="Pfam" id="PF12966">
    <property type="entry name" value="AtpR"/>
    <property type="match status" value="1"/>
</dbReference>
<name>A0A431V8H4_9GAMM</name>
<keyword evidence="3" id="KW-1185">Reference proteome</keyword>
<keyword evidence="1" id="KW-0812">Transmembrane</keyword>
<keyword evidence="1" id="KW-1133">Transmembrane helix</keyword>
<reference evidence="2 3" key="1">
    <citation type="submission" date="2018-12" db="EMBL/GenBank/DDBJ databases">
        <authorList>
            <person name="Yu L."/>
        </authorList>
    </citation>
    <scope>NUCLEOTIDE SEQUENCE [LARGE SCALE GENOMIC DNA]</scope>
    <source>
        <strain evidence="2 3">11S</strain>
    </source>
</reference>
<dbReference type="EMBL" id="RXNS01000001">
    <property type="protein sequence ID" value="RTR06979.1"/>
    <property type="molecule type" value="Genomic_DNA"/>
</dbReference>
<evidence type="ECO:0000256" key="1">
    <source>
        <dbReference type="SAM" id="Phobius"/>
    </source>
</evidence>
<keyword evidence="1" id="KW-0472">Membrane</keyword>
<feature type="transmembrane region" description="Helical" evidence="1">
    <location>
        <begin position="84"/>
        <end position="102"/>
    </location>
</feature>
<protein>
    <submittedName>
        <fullName evidence="2">ATP synthase subunit I</fullName>
    </submittedName>
</protein>
<evidence type="ECO:0000313" key="3">
    <source>
        <dbReference type="Proteomes" id="UP000267400"/>
    </source>
</evidence>
<feature type="transmembrane region" description="Helical" evidence="1">
    <location>
        <begin position="57"/>
        <end position="78"/>
    </location>
</feature>
<organism evidence="2 3">
    <name type="scientific">Halomonas nitroreducens</name>
    <dbReference type="NCBI Taxonomy" id="447425"/>
    <lineage>
        <taxon>Bacteria</taxon>
        <taxon>Pseudomonadati</taxon>
        <taxon>Pseudomonadota</taxon>
        <taxon>Gammaproteobacteria</taxon>
        <taxon>Oceanospirillales</taxon>
        <taxon>Halomonadaceae</taxon>
        <taxon>Halomonas</taxon>
    </lineage>
</organism>
<dbReference type="Proteomes" id="UP000267400">
    <property type="component" value="Unassembled WGS sequence"/>
</dbReference>
<proteinExistence type="predicted"/>
<evidence type="ECO:0000313" key="2">
    <source>
        <dbReference type="EMBL" id="RTR06979.1"/>
    </source>
</evidence>
<dbReference type="AlphaFoldDB" id="A0A431V8H4"/>
<gene>
    <name evidence="2" type="ORF">EKG36_00530</name>
</gene>
<feature type="transmembrane region" description="Helical" evidence="1">
    <location>
        <begin position="22"/>
        <end position="45"/>
    </location>
</feature>
<comment type="caution">
    <text evidence="2">The sequence shown here is derived from an EMBL/GenBank/DDBJ whole genome shotgun (WGS) entry which is preliminary data.</text>
</comment>